<name>A0A4R7PJ63_9FLAO</name>
<dbReference type="Gene3D" id="3.40.50.150">
    <property type="entry name" value="Vaccinia Virus protein VP39"/>
    <property type="match status" value="1"/>
</dbReference>
<dbReference type="Proteomes" id="UP000294689">
    <property type="component" value="Unassembled WGS sequence"/>
</dbReference>
<reference evidence="1 2" key="1">
    <citation type="submission" date="2019-03" db="EMBL/GenBank/DDBJ databases">
        <title>Genomic Encyclopedia of Archaeal and Bacterial Type Strains, Phase II (KMG-II): from individual species to whole genera.</title>
        <authorList>
            <person name="Goeker M."/>
        </authorList>
    </citation>
    <scope>NUCLEOTIDE SEQUENCE [LARGE SCALE GENOMIC DNA]</scope>
    <source>
        <strain evidence="1 2">DSM 28135</strain>
    </source>
</reference>
<dbReference type="OrthoDB" id="9795498at2"/>
<gene>
    <name evidence="1" type="ORF">BXY82_2729</name>
</gene>
<proteinExistence type="predicted"/>
<accession>A0A4R7PJ63</accession>
<sequence>MIKTILNKYINSIISKLIKKQKAIQQEQFAYNAISGLFNESQFIPFTTWTISPSTIQHVLNDIEINQRKSIVEFGSGASTFFIAKLLKTKDSEASFFSVESDELWARNIENKIKKMQLEKFVTIIYTPIIKVPKEISFKGQSYWYDTDILNKKLGNVNAIDLVLVDGPLGKSNPYARFSAIPYLRSKLTEQYSVYLDDINRSEEREIANEWKNSLNCEIRQFDRYAMLYTDRNYITGPFRV</sequence>
<dbReference type="InterPro" id="IPR029063">
    <property type="entry name" value="SAM-dependent_MTases_sf"/>
</dbReference>
<evidence type="ECO:0000313" key="1">
    <source>
        <dbReference type="EMBL" id="TDU34408.1"/>
    </source>
</evidence>
<protein>
    <recommendedName>
        <fullName evidence="3">Methyltransferase family protein</fullName>
    </recommendedName>
</protein>
<dbReference type="AlphaFoldDB" id="A0A4R7PJ63"/>
<organism evidence="1 2">
    <name type="scientific">Gelidibacter sediminis</name>
    <dbReference type="NCBI Taxonomy" id="1608710"/>
    <lineage>
        <taxon>Bacteria</taxon>
        <taxon>Pseudomonadati</taxon>
        <taxon>Bacteroidota</taxon>
        <taxon>Flavobacteriia</taxon>
        <taxon>Flavobacteriales</taxon>
        <taxon>Flavobacteriaceae</taxon>
        <taxon>Gelidibacter</taxon>
    </lineage>
</organism>
<evidence type="ECO:0008006" key="3">
    <source>
        <dbReference type="Google" id="ProtNLM"/>
    </source>
</evidence>
<dbReference type="RefSeq" id="WP_133758742.1">
    <property type="nucleotide sequence ID" value="NZ_SOBW01000009.1"/>
</dbReference>
<evidence type="ECO:0000313" key="2">
    <source>
        <dbReference type="Proteomes" id="UP000294689"/>
    </source>
</evidence>
<dbReference type="SUPFAM" id="SSF53335">
    <property type="entry name" value="S-adenosyl-L-methionine-dependent methyltransferases"/>
    <property type="match status" value="1"/>
</dbReference>
<dbReference type="EMBL" id="SOBW01000009">
    <property type="protein sequence ID" value="TDU34408.1"/>
    <property type="molecule type" value="Genomic_DNA"/>
</dbReference>
<keyword evidence="2" id="KW-1185">Reference proteome</keyword>
<comment type="caution">
    <text evidence="1">The sequence shown here is derived from an EMBL/GenBank/DDBJ whole genome shotgun (WGS) entry which is preliminary data.</text>
</comment>